<evidence type="ECO:0000313" key="2">
    <source>
        <dbReference type="Proteomes" id="UP001295684"/>
    </source>
</evidence>
<proteinExistence type="predicted"/>
<dbReference type="Proteomes" id="UP001295684">
    <property type="component" value="Unassembled WGS sequence"/>
</dbReference>
<dbReference type="AlphaFoldDB" id="A0AAD1Y2Q5"/>
<evidence type="ECO:0000313" key="1">
    <source>
        <dbReference type="EMBL" id="CAI2383730.1"/>
    </source>
</evidence>
<gene>
    <name evidence="1" type="ORF">ECRASSUSDP1_LOCUS25240</name>
</gene>
<organism evidence="1 2">
    <name type="scientific">Euplotes crassus</name>
    <dbReference type="NCBI Taxonomy" id="5936"/>
    <lineage>
        <taxon>Eukaryota</taxon>
        <taxon>Sar</taxon>
        <taxon>Alveolata</taxon>
        <taxon>Ciliophora</taxon>
        <taxon>Intramacronucleata</taxon>
        <taxon>Spirotrichea</taxon>
        <taxon>Hypotrichia</taxon>
        <taxon>Euplotida</taxon>
        <taxon>Euplotidae</taxon>
        <taxon>Moneuplotes</taxon>
    </lineage>
</organism>
<protein>
    <submittedName>
        <fullName evidence="1">Uncharacterized protein</fullName>
    </submittedName>
</protein>
<name>A0AAD1Y2Q5_EUPCR</name>
<accession>A0AAD1Y2Q5</accession>
<sequence length="96" mass="11309">MNYNVSNSNHKNCIYPKTFLLSIPKENRITERTLLMKSCSKDPLYCSYWGNLMTQHVLCLDHNLARREFTKTYLDANLIDLCLSQDRTCFNLKTKI</sequence>
<keyword evidence="2" id="KW-1185">Reference proteome</keyword>
<comment type="caution">
    <text evidence="1">The sequence shown here is derived from an EMBL/GenBank/DDBJ whole genome shotgun (WGS) entry which is preliminary data.</text>
</comment>
<dbReference type="EMBL" id="CAMPGE010026029">
    <property type="protein sequence ID" value="CAI2383730.1"/>
    <property type="molecule type" value="Genomic_DNA"/>
</dbReference>
<reference evidence="1" key="1">
    <citation type="submission" date="2023-07" db="EMBL/GenBank/DDBJ databases">
        <authorList>
            <consortium name="AG Swart"/>
            <person name="Singh M."/>
            <person name="Singh A."/>
            <person name="Seah K."/>
            <person name="Emmerich C."/>
        </authorList>
    </citation>
    <scope>NUCLEOTIDE SEQUENCE</scope>
    <source>
        <strain evidence="1">DP1</strain>
    </source>
</reference>